<dbReference type="OrthoDB" id="138887at85012"/>
<accession>A0A4R4NFR6</accession>
<dbReference type="EMBL" id="SMJZ01000042">
    <property type="protein sequence ID" value="TDC07284.1"/>
    <property type="molecule type" value="Genomic_DNA"/>
</dbReference>
<comment type="caution">
    <text evidence="1">The sequence shown here is derived from an EMBL/GenBank/DDBJ whole genome shotgun (WGS) entry which is preliminary data.</text>
</comment>
<evidence type="ECO:0000313" key="1">
    <source>
        <dbReference type="EMBL" id="TDC07284.1"/>
    </source>
</evidence>
<dbReference type="Proteomes" id="UP000295157">
    <property type="component" value="Unassembled WGS sequence"/>
</dbReference>
<reference evidence="1 2" key="1">
    <citation type="submission" date="2019-02" db="EMBL/GenBank/DDBJ databases">
        <title>Draft genome sequences of novel Actinobacteria.</title>
        <authorList>
            <person name="Sahin N."/>
            <person name="Ay H."/>
            <person name="Saygin H."/>
        </authorList>
    </citation>
    <scope>NUCLEOTIDE SEQUENCE [LARGE SCALE GENOMIC DNA]</scope>
    <source>
        <strain evidence="1 2">KC201</strain>
    </source>
</reference>
<gene>
    <name evidence="1" type="ORF">E1267_13840</name>
</gene>
<dbReference type="AlphaFoldDB" id="A0A4R4NFR6"/>
<evidence type="ECO:0000313" key="2">
    <source>
        <dbReference type="Proteomes" id="UP000295157"/>
    </source>
</evidence>
<sequence length="156" mass="17367">MAAVYGRPVQPPFDADIEAKKASWPGRMRGASGWVSRTWSAWATRGSHHRGSAVLMADVSGTPDRLLVKVTEGAMWWSLDDRARELIGDDDMVAWTQEGGYRKVRSGCVRRLLSEFEPLDRPEFRRLPDRSAWKGVGRAGMDQSLSAYVGSVMVGR</sequence>
<organism evidence="1 2">
    <name type="scientific">Nonomuraea longispora</name>
    <dbReference type="NCBI Taxonomy" id="1848320"/>
    <lineage>
        <taxon>Bacteria</taxon>
        <taxon>Bacillati</taxon>
        <taxon>Actinomycetota</taxon>
        <taxon>Actinomycetes</taxon>
        <taxon>Streptosporangiales</taxon>
        <taxon>Streptosporangiaceae</taxon>
        <taxon>Nonomuraea</taxon>
    </lineage>
</organism>
<protein>
    <submittedName>
        <fullName evidence="1">Uncharacterized protein</fullName>
    </submittedName>
</protein>
<keyword evidence="2" id="KW-1185">Reference proteome</keyword>
<name>A0A4R4NFR6_9ACTN</name>
<proteinExistence type="predicted"/>
<dbReference type="RefSeq" id="WP_132332846.1">
    <property type="nucleotide sequence ID" value="NZ_SMJZ01000042.1"/>
</dbReference>